<dbReference type="GeneID" id="106458663"/>
<protein>
    <submittedName>
        <fullName evidence="7">Tetraspanin-13-like</fullName>
    </submittedName>
</protein>
<evidence type="ECO:0000256" key="1">
    <source>
        <dbReference type="ARBA" id="ARBA00004141"/>
    </source>
</evidence>
<evidence type="ECO:0000313" key="7">
    <source>
        <dbReference type="RefSeq" id="XP_013773647.1"/>
    </source>
</evidence>
<evidence type="ECO:0000256" key="4">
    <source>
        <dbReference type="ARBA" id="ARBA00023136"/>
    </source>
</evidence>
<comment type="subcellular location">
    <subcellularLocation>
        <location evidence="1">Membrane</location>
        <topology evidence="1">Multi-pass membrane protein</topology>
    </subcellularLocation>
</comment>
<keyword evidence="4 5" id="KW-0472">Membrane</keyword>
<dbReference type="InterPro" id="IPR018499">
    <property type="entry name" value="Tetraspanin/Peripherin"/>
</dbReference>
<evidence type="ECO:0000256" key="2">
    <source>
        <dbReference type="ARBA" id="ARBA00022692"/>
    </source>
</evidence>
<dbReference type="RefSeq" id="XP_013773647.1">
    <property type="nucleotide sequence ID" value="XM_013918193.2"/>
</dbReference>
<evidence type="ECO:0000313" key="6">
    <source>
        <dbReference type="Proteomes" id="UP000694941"/>
    </source>
</evidence>
<keyword evidence="3 5" id="KW-1133">Transmembrane helix</keyword>
<proteinExistence type="predicted"/>
<evidence type="ECO:0000256" key="5">
    <source>
        <dbReference type="SAM" id="Phobius"/>
    </source>
</evidence>
<reference evidence="7" key="1">
    <citation type="submission" date="2025-08" db="UniProtKB">
        <authorList>
            <consortium name="RefSeq"/>
        </authorList>
    </citation>
    <scope>IDENTIFICATION</scope>
    <source>
        <tissue evidence="7">Muscle</tissue>
    </source>
</reference>
<gene>
    <name evidence="7" type="primary">LOC106458663</name>
</gene>
<organism evidence="6 7">
    <name type="scientific">Limulus polyphemus</name>
    <name type="common">Atlantic horseshoe crab</name>
    <dbReference type="NCBI Taxonomy" id="6850"/>
    <lineage>
        <taxon>Eukaryota</taxon>
        <taxon>Metazoa</taxon>
        <taxon>Ecdysozoa</taxon>
        <taxon>Arthropoda</taxon>
        <taxon>Chelicerata</taxon>
        <taxon>Merostomata</taxon>
        <taxon>Xiphosura</taxon>
        <taxon>Limulidae</taxon>
        <taxon>Limulus</taxon>
    </lineage>
</organism>
<feature type="transmembrane region" description="Helical" evidence="5">
    <location>
        <begin position="181"/>
        <end position="200"/>
    </location>
</feature>
<keyword evidence="2 5" id="KW-0812">Transmembrane</keyword>
<sequence length="217" mass="24499">MGIGYNWLKNILIIFNLFYTVVSFIVIGIATYGHAVSIISNLSIIGAVLSCGIFLFILSFVGLLGTIKHHQALLCFYMIVMALVCFMQFVTACVCLAMIDDQHYDLAQRGWMSSSPDMKDKAQRYFNCCGFNNATMHVGTNDTMDHPTCQGVLECCPKEESCACQPCWKILKDTVGYGLRLLGGVGLFFSFTLVCSIWFTQKYRNQRDPRYNPYVFM</sequence>
<feature type="transmembrane region" description="Helical" evidence="5">
    <location>
        <begin position="12"/>
        <end position="32"/>
    </location>
</feature>
<evidence type="ECO:0000256" key="3">
    <source>
        <dbReference type="ARBA" id="ARBA00022989"/>
    </source>
</evidence>
<name>A0ABM1B2U1_LIMPO</name>
<dbReference type="Proteomes" id="UP000694941">
    <property type="component" value="Unplaced"/>
</dbReference>
<feature type="transmembrane region" description="Helical" evidence="5">
    <location>
        <begin position="76"/>
        <end position="99"/>
    </location>
</feature>
<keyword evidence="6" id="KW-1185">Reference proteome</keyword>
<dbReference type="Pfam" id="PF00335">
    <property type="entry name" value="Tetraspanin"/>
    <property type="match status" value="1"/>
</dbReference>
<accession>A0ABM1B2U1</accession>
<feature type="transmembrane region" description="Helical" evidence="5">
    <location>
        <begin position="38"/>
        <end position="64"/>
    </location>
</feature>
<dbReference type="PRINTS" id="PR00259">
    <property type="entry name" value="TMFOUR"/>
</dbReference>